<evidence type="ECO:0000313" key="1">
    <source>
        <dbReference type="EMBL" id="GAA0871741.1"/>
    </source>
</evidence>
<protein>
    <submittedName>
        <fullName evidence="1">Uncharacterized protein</fullName>
    </submittedName>
</protein>
<accession>A0ABN1MF57</accession>
<keyword evidence="2" id="KW-1185">Reference proteome</keyword>
<sequence length="56" mass="6401">MSTFRNVKMEHVRTGIIENLQWLINNYGFKITKSKIIPEISKGEIIAKSGYGPGEY</sequence>
<dbReference type="EMBL" id="BAAAFG010000005">
    <property type="protein sequence ID" value="GAA0871741.1"/>
    <property type="molecule type" value="Genomic_DNA"/>
</dbReference>
<reference evidence="1 2" key="1">
    <citation type="journal article" date="2019" name="Int. J. Syst. Evol. Microbiol.">
        <title>The Global Catalogue of Microorganisms (GCM) 10K type strain sequencing project: providing services to taxonomists for standard genome sequencing and annotation.</title>
        <authorList>
            <consortium name="The Broad Institute Genomics Platform"/>
            <consortium name="The Broad Institute Genome Sequencing Center for Infectious Disease"/>
            <person name="Wu L."/>
            <person name="Ma J."/>
        </authorList>
    </citation>
    <scope>NUCLEOTIDE SEQUENCE [LARGE SCALE GENOMIC DNA]</scope>
    <source>
        <strain evidence="1 2">JCM 16082</strain>
    </source>
</reference>
<gene>
    <name evidence="1" type="ORF">GCM10009117_08870</name>
</gene>
<organism evidence="1 2">
    <name type="scientific">Gangjinia marincola</name>
    <dbReference type="NCBI Taxonomy" id="578463"/>
    <lineage>
        <taxon>Bacteria</taxon>
        <taxon>Pseudomonadati</taxon>
        <taxon>Bacteroidota</taxon>
        <taxon>Flavobacteriia</taxon>
        <taxon>Flavobacteriales</taxon>
        <taxon>Flavobacteriaceae</taxon>
        <taxon>Gangjinia</taxon>
    </lineage>
</organism>
<comment type="caution">
    <text evidence="1">The sequence shown here is derived from an EMBL/GenBank/DDBJ whole genome shotgun (WGS) entry which is preliminary data.</text>
</comment>
<proteinExistence type="predicted"/>
<name>A0ABN1MF57_9FLAO</name>
<dbReference type="Proteomes" id="UP001500507">
    <property type="component" value="Unassembled WGS sequence"/>
</dbReference>
<evidence type="ECO:0000313" key="2">
    <source>
        <dbReference type="Proteomes" id="UP001500507"/>
    </source>
</evidence>